<dbReference type="PANTHER" id="PTHR10721:SF1">
    <property type="entry name" value="MITOCHONDRIAL IMPORT INNER MEMBRANE TRANSLOCASE SUBUNIT TIM44"/>
    <property type="match status" value="1"/>
</dbReference>
<evidence type="ECO:0000256" key="10">
    <source>
        <dbReference type="SAM" id="Coils"/>
    </source>
</evidence>
<dbReference type="GO" id="GO:0030150">
    <property type="term" value="P:protein import into mitochondrial matrix"/>
    <property type="evidence" value="ECO:0007669"/>
    <property type="project" value="InterPro"/>
</dbReference>
<evidence type="ECO:0000256" key="9">
    <source>
        <dbReference type="ARBA" id="ARBA00023136"/>
    </source>
</evidence>
<gene>
    <name evidence="12" type="ORF">HDID_LOCUS7207</name>
</gene>
<evidence type="ECO:0000256" key="7">
    <source>
        <dbReference type="ARBA" id="ARBA00023010"/>
    </source>
</evidence>
<proteinExistence type="inferred from homology"/>
<keyword evidence="9" id="KW-0472">Membrane</keyword>
<dbReference type="SUPFAM" id="SSF54427">
    <property type="entry name" value="NTF2-like"/>
    <property type="match status" value="1"/>
</dbReference>
<dbReference type="EMBL" id="UYSG01010915">
    <property type="protein sequence ID" value="VDL59525.1"/>
    <property type="molecule type" value="Genomic_DNA"/>
</dbReference>
<dbReference type="STRING" id="6216.A0A0R3SQ79"/>
<dbReference type="PIRSF" id="PIRSF037871">
    <property type="entry name" value="TIM44"/>
    <property type="match status" value="1"/>
</dbReference>
<dbReference type="InterPro" id="IPR032710">
    <property type="entry name" value="NTF2-like_dom_sf"/>
</dbReference>
<dbReference type="WBParaSite" id="HDID_0000720901-mRNA-1">
    <property type="protein sequence ID" value="HDID_0000720901-mRNA-1"/>
    <property type="gene ID" value="HDID_0000720901"/>
</dbReference>
<comment type="subcellular location">
    <subcellularLocation>
        <location evidence="1">Mitochondrion inner membrane</location>
    </subcellularLocation>
</comment>
<dbReference type="SMART" id="SM00978">
    <property type="entry name" value="Tim44"/>
    <property type="match status" value="1"/>
</dbReference>
<keyword evidence="4" id="KW-0999">Mitochondrion inner membrane</keyword>
<dbReference type="Proteomes" id="UP000274504">
    <property type="component" value="Unassembled WGS sequence"/>
</dbReference>
<evidence type="ECO:0000313" key="14">
    <source>
        <dbReference type="WBParaSite" id="HDID_0000720901-mRNA-1"/>
    </source>
</evidence>
<dbReference type="PANTHER" id="PTHR10721">
    <property type="entry name" value="MITOCHONDRIAL IMPORT INNER MEMBRANE TRANSLOCASE SUBUNIT TIM44"/>
    <property type="match status" value="1"/>
</dbReference>
<evidence type="ECO:0000313" key="13">
    <source>
        <dbReference type="Proteomes" id="UP000274504"/>
    </source>
</evidence>
<evidence type="ECO:0000256" key="2">
    <source>
        <dbReference type="ARBA" id="ARBA00009597"/>
    </source>
</evidence>
<keyword evidence="3" id="KW-0813">Transport</keyword>
<evidence type="ECO:0000313" key="12">
    <source>
        <dbReference type="EMBL" id="VDL59525.1"/>
    </source>
</evidence>
<protein>
    <submittedName>
        <fullName evidence="14">Tim44 domain-containing protein</fullName>
    </submittedName>
</protein>
<accession>A0A0R3SQ79</accession>
<dbReference type="InterPro" id="IPR017303">
    <property type="entry name" value="Tim44"/>
</dbReference>
<evidence type="ECO:0000256" key="8">
    <source>
        <dbReference type="ARBA" id="ARBA00023128"/>
    </source>
</evidence>
<evidence type="ECO:0000256" key="5">
    <source>
        <dbReference type="ARBA" id="ARBA00022927"/>
    </source>
</evidence>
<evidence type="ECO:0000259" key="11">
    <source>
        <dbReference type="SMART" id="SM00978"/>
    </source>
</evidence>
<dbReference type="Gene3D" id="3.10.450.240">
    <property type="match status" value="1"/>
</dbReference>
<sequence length="357" mass="41309">MKESVRKFREETEKLEKSKEIQSMRAFYKKIENEIHTDTVEKVKDQLESAAKKLKEEGENFKNQEIIRKSIEGISKASEQIAGVSRSIGKTEFVKSARESLEALEQELQSDRALVYRAPDRPRTRAEITGSSPERIVEADTESSGIVLHKDSKWIDAWENFKDNNQYVQKFFDLKTKYEESDHLLVRSLRFISNKISDLVGSKSSENELQTVLEEITKIDPSFTTEKFVRYCRLEVIPNVLESIVHGHLDVLKDWCYEAAYNVLAAPIKTTKELGFHMDSRVCMGKMMEQGPVLIITFQAQQIQCIRDIKGDVREGDPEKVLRVAHVWALCRDQSELNPWMAWRVIDVAMMPSEQWM</sequence>
<name>A0A0R3SQ79_HYMDI</name>
<keyword evidence="5" id="KW-0653">Protein transport</keyword>
<dbReference type="OrthoDB" id="10265990at2759"/>
<organism evidence="14">
    <name type="scientific">Hymenolepis diminuta</name>
    <name type="common">Rat tapeworm</name>
    <dbReference type="NCBI Taxonomy" id="6216"/>
    <lineage>
        <taxon>Eukaryota</taxon>
        <taxon>Metazoa</taxon>
        <taxon>Spiralia</taxon>
        <taxon>Lophotrochozoa</taxon>
        <taxon>Platyhelminthes</taxon>
        <taxon>Cestoda</taxon>
        <taxon>Eucestoda</taxon>
        <taxon>Cyclophyllidea</taxon>
        <taxon>Hymenolepididae</taxon>
        <taxon>Hymenolepis</taxon>
    </lineage>
</organism>
<comment type="similarity">
    <text evidence="2">Belongs to the Tim44 family.</text>
</comment>
<dbReference type="AlphaFoldDB" id="A0A0R3SQ79"/>
<evidence type="ECO:0000256" key="1">
    <source>
        <dbReference type="ARBA" id="ARBA00004273"/>
    </source>
</evidence>
<keyword evidence="6" id="KW-0809">Transit peptide</keyword>
<dbReference type="Pfam" id="PF04280">
    <property type="entry name" value="Tim44"/>
    <property type="match status" value="1"/>
</dbReference>
<keyword evidence="7" id="KW-0811">Translocation</keyword>
<dbReference type="InterPro" id="IPR007379">
    <property type="entry name" value="Tim44-like_dom"/>
</dbReference>
<dbReference type="GO" id="GO:0005743">
    <property type="term" value="C:mitochondrial inner membrane"/>
    <property type="evidence" value="ECO:0007669"/>
    <property type="project" value="UniProtKB-SubCell"/>
</dbReference>
<evidence type="ECO:0000256" key="4">
    <source>
        <dbReference type="ARBA" id="ARBA00022792"/>
    </source>
</evidence>
<dbReference type="InterPro" id="IPR039544">
    <property type="entry name" value="Tim44-like"/>
</dbReference>
<keyword evidence="8" id="KW-0496">Mitochondrion</keyword>
<evidence type="ECO:0000256" key="6">
    <source>
        <dbReference type="ARBA" id="ARBA00022946"/>
    </source>
</evidence>
<feature type="domain" description="Tim44-like" evidence="11">
    <location>
        <begin position="209"/>
        <end position="350"/>
    </location>
</feature>
<feature type="coiled-coil region" evidence="10">
    <location>
        <begin position="33"/>
        <end position="64"/>
    </location>
</feature>
<evidence type="ECO:0000256" key="3">
    <source>
        <dbReference type="ARBA" id="ARBA00022448"/>
    </source>
</evidence>
<dbReference type="GO" id="GO:0051087">
    <property type="term" value="F:protein-folding chaperone binding"/>
    <property type="evidence" value="ECO:0007669"/>
    <property type="project" value="InterPro"/>
</dbReference>
<keyword evidence="10" id="KW-0175">Coiled coil</keyword>
<reference evidence="14" key="1">
    <citation type="submission" date="2017-02" db="UniProtKB">
        <authorList>
            <consortium name="WormBaseParasite"/>
        </authorList>
    </citation>
    <scope>IDENTIFICATION</scope>
</reference>
<reference evidence="12 13" key="2">
    <citation type="submission" date="2018-11" db="EMBL/GenBank/DDBJ databases">
        <authorList>
            <consortium name="Pathogen Informatics"/>
        </authorList>
    </citation>
    <scope>NUCLEOTIDE SEQUENCE [LARGE SCALE GENOMIC DNA]</scope>
</reference>